<dbReference type="Proteomes" id="UP001258181">
    <property type="component" value="Unassembled WGS sequence"/>
</dbReference>
<sequence length="131" mass="14525">MYRTSIVNEVKVNSVTSASVFRSGDTEKIESYAAVLAVQRESTMFGTFNLNFKDYDLFEQKVLVPICPSVNVKKTFNAVPFIQVGKVDIIGVSSSSVVHIGSVNKITLQSRVKHIRNYMKNPFQSDEGEGA</sequence>
<proteinExistence type="predicted"/>
<dbReference type="InterPro" id="IPR024496">
    <property type="entry name" value="Spore_germ_GerPE"/>
</dbReference>
<evidence type="ECO:0000313" key="2">
    <source>
        <dbReference type="Proteomes" id="UP001258181"/>
    </source>
</evidence>
<dbReference type="RefSeq" id="WP_310261786.1">
    <property type="nucleotide sequence ID" value="NZ_JAVDWA010000009.1"/>
</dbReference>
<reference evidence="1 2" key="1">
    <citation type="submission" date="2023-07" db="EMBL/GenBank/DDBJ databases">
        <title>Sorghum-associated microbial communities from plants grown in Nebraska, USA.</title>
        <authorList>
            <person name="Schachtman D."/>
        </authorList>
    </citation>
    <scope>NUCLEOTIDE SEQUENCE [LARGE SCALE GENOMIC DNA]</scope>
    <source>
        <strain evidence="1 2">BE211</strain>
    </source>
</reference>
<organism evidence="1 2">
    <name type="scientific">Fictibacillus barbaricus</name>
    <dbReference type="NCBI Taxonomy" id="182136"/>
    <lineage>
        <taxon>Bacteria</taxon>
        <taxon>Bacillati</taxon>
        <taxon>Bacillota</taxon>
        <taxon>Bacilli</taxon>
        <taxon>Bacillales</taxon>
        <taxon>Fictibacillaceae</taxon>
        <taxon>Fictibacillus</taxon>
    </lineage>
</organism>
<gene>
    <name evidence="1" type="ORF">J2X07_003583</name>
</gene>
<dbReference type="EMBL" id="JAVDWA010000009">
    <property type="protein sequence ID" value="MDR7074586.1"/>
    <property type="molecule type" value="Genomic_DNA"/>
</dbReference>
<evidence type="ECO:0000313" key="1">
    <source>
        <dbReference type="EMBL" id="MDR7074586.1"/>
    </source>
</evidence>
<name>A0ABU1U5D2_9BACL</name>
<comment type="caution">
    <text evidence="1">The sequence shown here is derived from an EMBL/GenBank/DDBJ whole genome shotgun (WGS) entry which is preliminary data.</text>
</comment>
<protein>
    <submittedName>
        <fullName evidence="1">Spore germination protein PE</fullName>
    </submittedName>
</protein>
<keyword evidence="2" id="KW-1185">Reference proteome</keyword>
<accession>A0ABU1U5D2</accession>
<dbReference type="Pfam" id="PF10970">
    <property type="entry name" value="GerPE"/>
    <property type="match status" value="1"/>
</dbReference>